<keyword evidence="4" id="KW-1185">Reference proteome</keyword>
<dbReference type="InterPro" id="IPR000719">
    <property type="entry name" value="Prot_kinase_dom"/>
</dbReference>
<dbReference type="SUPFAM" id="SSF56112">
    <property type="entry name" value="Protein kinase-like (PK-like)"/>
    <property type="match status" value="1"/>
</dbReference>
<dbReference type="PANTHER" id="PTHR44167">
    <property type="entry name" value="OVARIAN-SPECIFIC SERINE/THREONINE-PROTEIN KINASE LOK-RELATED"/>
    <property type="match status" value="1"/>
</dbReference>
<organism evidence="3 4">
    <name type="scientific">Paramaledivibacter caminithermalis (strain DSM 15212 / CIP 107654 / DViRD3)</name>
    <name type="common">Clostridium caminithermale</name>
    <dbReference type="NCBI Taxonomy" id="1121301"/>
    <lineage>
        <taxon>Bacteria</taxon>
        <taxon>Bacillati</taxon>
        <taxon>Bacillota</taxon>
        <taxon>Clostridia</taxon>
        <taxon>Peptostreptococcales</taxon>
        <taxon>Caminicellaceae</taxon>
        <taxon>Paramaledivibacter</taxon>
    </lineage>
</organism>
<keyword evidence="3" id="KW-0418">Kinase</keyword>
<sequence length="297" mass="34851">MKLEGKIITGKWNKNSYKIIKILGKGGVGRVYKSLDINNKVYYALKISQDLHSITKEYNMLNEFNSIEALPNAVELDDYEEAGKKYYFLVLEYINGENFKEYMLKKQLKLTEIVGIVIIVSMMIREFHKKGYIFGDLKLENLMIDKENREIKVIDLGGIVPKGDSIKEFTPLYDRARWNIGLRSADTKYDMFAICIMCVNLILGNEKELLNMTLNDAMGELRKRKINKKVVNLIEKGLYQNRIEFFEFIEELKKIYKTLRNERKIRYNYRVNLIVNAFFIISLLSFTIILVFVIRNA</sequence>
<accession>A0A1M6N0B1</accession>
<dbReference type="GO" id="GO:0004674">
    <property type="term" value="F:protein serine/threonine kinase activity"/>
    <property type="evidence" value="ECO:0007669"/>
    <property type="project" value="UniProtKB-KW"/>
</dbReference>
<dbReference type="SMART" id="SM00220">
    <property type="entry name" value="S_TKc"/>
    <property type="match status" value="1"/>
</dbReference>
<gene>
    <name evidence="3" type="ORF">SAMN02745912_01503</name>
</gene>
<dbReference type="Pfam" id="PF00069">
    <property type="entry name" value="Pkinase"/>
    <property type="match status" value="1"/>
</dbReference>
<reference evidence="3 4" key="1">
    <citation type="submission" date="2016-11" db="EMBL/GenBank/DDBJ databases">
        <authorList>
            <person name="Jaros S."/>
            <person name="Januszkiewicz K."/>
            <person name="Wedrychowicz H."/>
        </authorList>
    </citation>
    <scope>NUCLEOTIDE SEQUENCE [LARGE SCALE GENOMIC DNA]</scope>
    <source>
        <strain evidence="3 4">DSM 15212</strain>
    </source>
</reference>
<name>A0A1M6N0B1_PARC5</name>
<feature type="transmembrane region" description="Helical" evidence="1">
    <location>
        <begin position="273"/>
        <end position="294"/>
    </location>
</feature>
<evidence type="ECO:0000313" key="4">
    <source>
        <dbReference type="Proteomes" id="UP000184465"/>
    </source>
</evidence>
<dbReference type="Proteomes" id="UP000184465">
    <property type="component" value="Unassembled WGS sequence"/>
</dbReference>
<keyword evidence="1" id="KW-1133">Transmembrane helix</keyword>
<keyword evidence="3" id="KW-0808">Transferase</keyword>
<keyword evidence="1" id="KW-0812">Transmembrane</keyword>
<dbReference type="STRING" id="1121301.SAMN02745912_01503"/>
<keyword evidence="3" id="KW-0723">Serine/threonine-protein kinase</keyword>
<dbReference type="AlphaFoldDB" id="A0A1M6N0B1"/>
<evidence type="ECO:0000313" key="3">
    <source>
        <dbReference type="EMBL" id="SHJ89120.1"/>
    </source>
</evidence>
<feature type="domain" description="Protein kinase" evidence="2">
    <location>
        <begin position="17"/>
        <end position="259"/>
    </location>
</feature>
<protein>
    <submittedName>
        <fullName evidence="3">Serine/threonine protein kinase</fullName>
    </submittedName>
</protein>
<dbReference type="OrthoDB" id="583109at2"/>
<dbReference type="Gene3D" id="1.10.510.10">
    <property type="entry name" value="Transferase(Phosphotransferase) domain 1"/>
    <property type="match status" value="1"/>
</dbReference>
<evidence type="ECO:0000259" key="2">
    <source>
        <dbReference type="PROSITE" id="PS50011"/>
    </source>
</evidence>
<dbReference type="GO" id="GO:0005524">
    <property type="term" value="F:ATP binding"/>
    <property type="evidence" value="ECO:0007669"/>
    <property type="project" value="InterPro"/>
</dbReference>
<dbReference type="InterPro" id="IPR011009">
    <property type="entry name" value="Kinase-like_dom_sf"/>
</dbReference>
<evidence type="ECO:0000256" key="1">
    <source>
        <dbReference type="SAM" id="Phobius"/>
    </source>
</evidence>
<dbReference type="EMBL" id="FRAG01000014">
    <property type="protein sequence ID" value="SHJ89120.1"/>
    <property type="molecule type" value="Genomic_DNA"/>
</dbReference>
<dbReference type="PROSITE" id="PS50011">
    <property type="entry name" value="PROTEIN_KINASE_DOM"/>
    <property type="match status" value="1"/>
</dbReference>
<keyword evidence="1" id="KW-0472">Membrane</keyword>
<proteinExistence type="predicted"/>
<dbReference type="RefSeq" id="WP_073148521.1">
    <property type="nucleotide sequence ID" value="NZ_FRAG01000014.1"/>
</dbReference>
<dbReference type="PANTHER" id="PTHR44167:SF24">
    <property type="entry name" value="SERINE_THREONINE-PROTEIN KINASE CHK2"/>
    <property type="match status" value="1"/>
</dbReference>